<dbReference type="Proteomes" id="UP000322159">
    <property type="component" value="Chromosome"/>
</dbReference>
<accession>A0A5C1Y556</accession>
<dbReference type="KEGG" id="lyk:FLP23_01950"/>
<evidence type="ECO:0000313" key="2">
    <source>
        <dbReference type="Proteomes" id="UP000322159"/>
    </source>
</evidence>
<name>A0A5C1Y556_9MICO</name>
<organism evidence="1 2">
    <name type="scientific">Protaetiibacter larvae</name>
    <dbReference type="NCBI Taxonomy" id="2592654"/>
    <lineage>
        <taxon>Bacteria</taxon>
        <taxon>Bacillati</taxon>
        <taxon>Actinomycetota</taxon>
        <taxon>Actinomycetes</taxon>
        <taxon>Micrococcales</taxon>
        <taxon>Microbacteriaceae</taxon>
        <taxon>Protaetiibacter</taxon>
    </lineage>
</organism>
<evidence type="ECO:0000313" key="1">
    <source>
        <dbReference type="EMBL" id="QEO08891.1"/>
    </source>
</evidence>
<gene>
    <name evidence="1" type="ORF">FLP23_01950</name>
</gene>
<dbReference type="RefSeq" id="WP_149324322.1">
    <property type="nucleotide sequence ID" value="NZ_CP043504.1"/>
</dbReference>
<proteinExistence type="predicted"/>
<keyword evidence="2" id="KW-1185">Reference proteome</keyword>
<sequence length="573" mass="61505">MNRAQLDALLRAGLITAEQHAAALTALTAGTRPALDLHLAVGAVRLEVDTDDSGEQTGVVHADVVTRYDEIIESHGMVIHTGALVPREPLTRNKLMRDHDHTQPVGYMLDVDDARQSASWQVASTEVDRVSQEINDHLRDGLSVGFTIHEYEFDENWVLHIYRADWYETSLCAVPAVQEAGVSSVAAALATARKEHRTMNRAQLAAALAAGQITQEQHDAALAALDTLEGHRPPTVDPAVAAGPQLNEHQAPPPVQVLGETMNVRQVSERLAAAAQSGSLAAVQLAISDILPADDAGTGFVGRENWQGELFTANDPRRPWIDAFGATQELTGIKGKGWRWVDQPDVAEYAGTPSDVPSNDIETESVEFTAFRIAGGWGVDRIFEDLADTEFWSSFWPAATRSYIRQSNAGIRTRTLAAAAAPGAITAGAGGTATVAAGGVLALLKQVIRDVRAIEGGIANRVFLGATQFGLLEDVPTEDLPLWLKSAEIGLDIAAGDANVGRLSIQLDSTLNANQAVAFDSRAAVVREKSPFHLEANAIGKGRIDVGIFSYLRFEPNDPRLIVKRTYGEVLPS</sequence>
<dbReference type="OrthoDB" id="3268964at2"/>
<dbReference type="EMBL" id="CP043504">
    <property type="protein sequence ID" value="QEO08891.1"/>
    <property type="molecule type" value="Genomic_DNA"/>
</dbReference>
<protein>
    <submittedName>
        <fullName evidence="1">Uncharacterized protein</fullName>
    </submittedName>
</protein>
<reference evidence="1 2" key="1">
    <citation type="submission" date="2019-09" db="EMBL/GenBank/DDBJ databases">
        <title>Genome sequencing of strain KACC 19322.</title>
        <authorList>
            <person name="Heo J."/>
            <person name="Kim S.-J."/>
            <person name="Kim J.-S."/>
            <person name="Hong S.-B."/>
            <person name="Kwon S.-W."/>
        </authorList>
    </citation>
    <scope>NUCLEOTIDE SEQUENCE [LARGE SCALE GENOMIC DNA]</scope>
    <source>
        <strain evidence="1 2">KACC 19322</strain>
    </source>
</reference>
<dbReference type="AlphaFoldDB" id="A0A5C1Y556"/>